<evidence type="ECO:0000313" key="2">
    <source>
        <dbReference type="EMBL" id="GIY76811.1"/>
    </source>
</evidence>
<dbReference type="Proteomes" id="UP001054945">
    <property type="component" value="Unassembled WGS sequence"/>
</dbReference>
<dbReference type="EMBL" id="BPLR01015536">
    <property type="protein sequence ID" value="GIY76811.1"/>
    <property type="molecule type" value="Genomic_DNA"/>
</dbReference>
<dbReference type="AlphaFoldDB" id="A0AAV4W2N6"/>
<protein>
    <submittedName>
        <fullName evidence="2">Uncharacterized protein</fullName>
    </submittedName>
</protein>
<evidence type="ECO:0000256" key="1">
    <source>
        <dbReference type="SAM" id="MobiDB-lite"/>
    </source>
</evidence>
<accession>A0AAV4W2N6</accession>
<reference evidence="2 3" key="1">
    <citation type="submission" date="2021-06" db="EMBL/GenBank/DDBJ databases">
        <title>Caerostris extrusa draft genome.</title>
        <authorList>
            <person name="Kono N."/>
            <person name="Arakawa K."/>
        </authorList>
    </citation>
    <scope>NUCLEOTIDE SEQUENCE [LARGE SCALE GENOMIC DNA]</scope>
</reference>
<proteinExistence type="predicted"/>
<feature type="region of interest" description="Disordered" evidence="1">
    <location>
        <begin position="34"/>
        <end position="59"/>
    </location>
</feature>
<keyword evidence="3" id="KW-1185">Reference proteome</keyword>
<gene>
    <name evidence="2" type="ORF">CEXT_96041</name>
</gene>
<evidence type="ECO:0000313" key="3">
    <source>
        <dbReference type="Proteomes" id="UP001054945"/>
    </source>
</evidence>
<name>A0AAV4W2N6_CAEEX</name>
<comment type="caution">
    <text evidence="2">The sequence shown here is derived from an EMBL/GenBank/DDBJ whole genome shotgun (WGS) entry which is preliminary data.</text>
</comment>
<organism evidence="2 3">
    <name type="scientific">Caerostris extrusa</name>
    <name type="common">Bark spider</name>
    <name type="synonym">Caerostris bankana</name>
    <dbReference type="NCBI Taxonomy" id="172846"/>
    <lineage>
        <taxon>Eukaryota</taxon>
        <taxon>Metazoa</taxon>
        <taxon>Ecdysozoa</taxon>
        <taxon>Arthropoda</taxon>
        <taxon>Chelicerata</taxon>
        <taxon>Arachnida</taxon>
        <taxon>Araneae</taxon>
        <taxon>Araneomorphae</taxon>
        <taxon>Entelegynae</taxon>
        <taxon>Araneoidea</taxon>
        <taxon>Araneidae</taxon>
        <taxon>Caerostris</taxon>
    </lineage>
</organism>
<sequence length="92" mass="10072">MHASLSKQIKDVRVAGKMESWHSPFLLLFRSVSPKTSEANPEATPTPTPQDADNNSDLDQVKGKCTITIPECFSTPLVVLPERNDADGHVVE</sequence>